<evidence type="ECO:0000313" key="3">
    <source>
        <dbReference type="EMBL" id="NYE44125.1"/>
    </source>
</evidence>
<evidence type="ECO:0000313" key="2">
    <source>
        <dbReference type="EMBL" id="GFN00637.1"/>
    </source>
</evidence>
<dbReference type="RefSeq" id="WP_173316879.1">
    <property type="nucleotide sequence ID" value="NZ_BAAAUE010000013.1"/>
</dbReference>
<dbReference type="PROSITE" id="PS01125">
    <property type="entry name" value="ROK"/>
    <property type="match status" value="1"/>
</dbReference>
<dbReference type="SUPFAM" id="SSF53067">
    <property type="entry name" value="Actin-like ATPase domain"/>
    <property type="match status" value="1"/>
</dbReference>
<keyword evidence="4" id="KW-1185">Reference proteome</keyword>
<name>A0A7J0CFY3_9ACTN</name>
<reference evidence="2 4" key="1">
    <citation type="submission" date="2020-05" db="EMBL/GenBank/DDBJ databases">
        <title>Whole genome shotgun sequence of Streptomyces fulvorobeus NBRC 15897.</title>
        <authorList>
            <person name="Komaki H."/>
            <person name="Tamura T."/>
        </authorList>
    </citation>
    <scope>NUCLEOTIDE SEQUENCE [LARGE SCALE GENOMIC DNA]</scope>
    <source>
        <strain evidence="2 4">NBRC 15897</strain>
    </source>
</reference>
<protein>
    <submittedName>
        <fullName evidence="3">Kanosamine 6-kinase</fullName>
        <ecNumber evidence="3">2.7.1.179</ecNumber>
    </submittedName>
    <submittedName>
        <fullName evidence="2">Kanosamine kinase</fullName>
    </submittedName>
</protein>
<proteinExistence type="inferred from homology"/>
<evidence type="ECO:0000313" key="5">
    <source>
        <dbReference type="Proteomes" id="UP000530403"/>
    </source>
</evidence>
<dbReference type="EMBL" id="BLWC01000001">
    <property type="protein sequence ID" value="GFN00637.1"/>
    <property type="molecule type" value="Genomic_DNA"/>
</dbReference>
<gene>
    <name evidence="2" type="primary">rifN</name>
    <name evidence="3" type="ORF">HEB29_005136</name>
    <name evidence="2" type="ORF">Sfulv_54470</name>
</gene>
<dbReference type="Proteomes" id="UP000498980">
    <property type="component" value="Unassembled WGS sequence"/>
</dbReference>
<dbReference type="AlphaFoldDB" id="A0A7J0CFY3"/>
<dbReference type="InterPro" id="IPR049874">
    <property type="entry name" value="ROK_cs"/>
</dbReference>
<dbReference type="Gene3D" id="3.30.420.40">
    <property type="match status" value="2"/>
</dbReference>
<dbReference type="Pfam" id="PF00480">
    <property type="entry name" value="ROK"/>
    <property type="match status" value="1"/>
</dbReference>
<dbReference type="EC" id="2.7.1.179" evidence="3"/>
<comment type="caution">
    <text evidence="2">The sequence shown here is derived from an EMBL/GenBank/DDBJ whole genome shotgun (WGS) entry which is preliminary data.</text>
</comment>
<keyword evidence="3" id="KW-0808">Transferase</keyword>
<dbReference type="PANTHER" id="PTHR18964">
    <property type="entry name" value="ROK (REPRESSOR, ORF, KINASE) FAMILY"/>
    <property type="match status" value="1"/>
</dbReference>
<dbReference type="Proteomes" id="UP000530403">
    <property type="component" value="Unassembled WGS sequence"/>
</dbReference>
<dbReference type="GO" id="GO:0016301">
    <property type="term" value="F:kinase activity"/>
    <property type="evidence" value="ECO:0007669"/>
    <property type="project" value="UniProtKB-KW"/>
</dbReference>
<sequence>MPYLGIDIGGTKVALLLERPDYAHPVRLRFSWPRDGDADADLDALASAVTRIAADAHLDGLTGIRAAGLALPATVREGRITAWPSRPSWTALRLDAVLERVLPGVPVVREDDGNLAALAEAARSGVPDLAYLGLGTGVGGGIVLGGRLHTGPSGGAAEIGHMLIDPGGAACVCGRTGCLQAVASGTATLLRAAVLRGAPVDAAAFRTGLAEGRPWATGPLWQTAAALAVTAVNLGELLQCREIRVGGGFGHGTPGLIGRIRAETRRLTRPGVVPPAIRRAAHGADASLHGAVLLARTGGTARPAGTRAGRPSS</sequence>
<keyword evidence="2" id="KW-0418">Kinase</keyword>
<organism evidence="2 4">
    <name type="scientific">Streptomyces fulvorobeus</name>
    <dbReference type="NCBI Taxonomy" id="284028"/>
    <lineage>
        <taxon>Bacteria</taxon>
        <taxon>Bacillati</taxon>
        <taxon>Actinomycetota</taxon>
        <taxon>Actinomycetes</taxon>
        <taxon>Kitasatosporales</taxon>
        <taxon>Streptomycetaceae</taxon>
        <taxon>Streptomyces</taxon>
    </lineage>
</organism>
<comment type="similarity">
    <text evidence="1">Belongs to the ROK (NagC/XylR) family.</text>
</comment>
<dbReference type="InterPro" id="IPR043129">
    <property type="entry name" value="ATPase_NBD"/>
</dbReference>
<reference evidence="3 5" key="2">
    <citation type="submission" date="2020-07" db="EMBL/GenBank/DDBJ databases">
        <title>Sequencing the genomes of 1000 actinobacteria strains.</title>
        <authorList>
            <person name="Klenk H.-P."/>
        </authorList>
    </citation>
    <scope>NUCLEOTIDE SEQUENCE [LARGE SCALE GENOMIC DNA]</scope>
    <source>
        <strain evidence="3 5">DSM 41455</strain>
    </source>
</reference>
<dbReference type="InterPro" id="IPR000600">
    <property type="entry name" value="ROK"/>
</dbReference>
<dbReference type="EMBL" id="JACCCF010000001">
    <property type="protein sequence ID" value="NYE44125.1"/>
    <property type="molecule type" value="Genomic_DNA"/>
</dbReference>
<dbReference type="PANTHER" id="PTHR18964:SF169">
    <property type="entry name" value="N-ACETYLMANNOSAMINE KINASE"/>
    <property type="match status" value="1"/>
</dbReference>
<accession>A0A7J0CFY3</accession>
<evidence type="ECO:0000256" key="1">
    <source>
        <dbReference type="ARBA" id="ARBA00006479"/>
    </source>
</evidence>
<evidence type="ECO:0000313" key="4">
    <source>
        <dbReference type="Proteomes" id="UP000498980"/>
    </source>
</evidence>